<reference evidence="1 2" key="1">
    <citation type="journal article" date="2011" name="Front. Microbiol.">
        <title>Two Strains of Crocosphaera watsonii with Highly Conserved Genomes are Distinguished by Strain-Specific Features.</title>
        <authorList>
            <person name="Bench S.R."/>
            <person name="Ilikchyan I.N."/>
            <person name="Tripp H.J."/>
            <person name="Zehr J.P."/>
        </authorList>
    </citation>
    <scope>NUCLEOTIDE SEQUENCE [LARGE SCALE GENOMIC DNA]</scope>
    <source>
        <strain evidence="1 2">WH 0003</strain>
    </source>
</reference>
<evidence type="ECO:0000313" key="1">
    <source>
        <dbReference type="EMBL" id="EHJ09961.1"/>
    </source>
</evidence>
<organism evidence="1 2">
    <name type="scientific">Crocosphaera watsonii WH 0003</name>
    <dbReference type="NCBI Taxonomy" id="423471"/>
    <lineage>
        <taxon>Bacteria</taxon>
        <taxon>Bacillati</taxon>
        <taxon>Cyanobacteriota</taxon>
        <taxon>Cyanophyceae</taxon>
        <taxon>Oscillatoriophycideae</taxon>
        <taxon>Chroococcales</taxon>
        <taxon>Aphanothecaceae</taxon>
        <taxon>Crocosphaera</taxon>
    </lineage>
</organism>
<name>G5JCZ0_CROWT</name>
<dbReference type="Proteomes" id="UP000003477">
    <property type="component" value="Unassembled WGS sequence"/>
</dbReference>
<dbReference type="RefSeq" id="WP_007303926.1">
    <property type="nucleotide sequence ID" value="NZ_AESD01000814.1"/>
</dbReference>
<comment type="caution">
    <text evidence="1">The sequence shown here is derived from an EMBL/GenBank/DDBJ whole genome shotgun (WGS) entry which is preliminary data.</text>
</comment>
<dbReference type="PATRIC" id="fig|423471.3.peg.4941"/>
<protein>
    <submittedName>
        <fullName evidence="1">Uncharacterized protein</fullName>
    </submittedName>
</protein>
<accession>G5JCZ0</accession>
<sequence>MARGLFWLSLLVVFFILAWSGWNEYQKLEAYRVWAEDFEQAKYDIYAIIGVKGKEITWGKPGRSIPDVLPKLLLNDVDKMELLVNDQSVDLANLPRKGKPVIQFSFIEKNKPVVKIPFTEIDLAAKWLTYLDNLRKNI</sequence>
<gene>
    <name evidence="1" type="ORF">CWATWH0003_5289</name>
</gene>
<evidence type="ECO:0000313" key="2">
    <source>
        <dbReference type="Proteomes" id="UP000003477"/>
    </source>
</evidence>
<dbReference type="AlphaFoldDB" id="G5JCZ0"/>
<dbReference type="EMBL" id="AESD01000814">
    <property type="protein sequence ID" value="EHJ09961.1"/>
    <property type="molecule type" value="Genomic_DNA"/>
</dbReference>
<proteinExistence type="predicted"/>
<dbReference type="GeneID" id="88768611"/>